<keyword evidence="1" id="KW-0812">Transmembrane</keyword>
<organism evidence="2 3">
    <name type="scientific">Parascaris univalens</name>
    <name type="common">Nematode worm</name>
    <dbReference type="NCBI Taxonomy" id="6257"/>
    <lineage>
        <taxon>Eukaryota</taxon>
        <taxon>Metazoa</taxon>
        <taxon>Ecdysozoa</taxon>
        <taxon>Nematoda</taxon>
        <taxon>Chromadorea</taxon>
        <taxon>Rhabditida</taxon>
        <taxon>Spirurina</taxon>
        <taxon>Ascaridomorpha</taxon>
        <taxon>Ascaridoidea</taxon>
        <taxon>Ascarididae</taxon>
        <taxon>Parascaris</taxon>
    </lineage>
</organism>
<keyword evidence="2" id="KW-1185">Reference proteome</keyword>
<reference evidence="3" key="1">
    <citation type="submission" date="2022-11" db="UniProtKB">
        <authorList>
            <consortium name="WormBaseParasite"/>
        </authorList>
    </citation>
    <scope>IDENTIFICATION</scope>
</reference>
<dbReference type="WBParaSite" id="PgR078_g005_t16">
    <property type="protein sequence ID" value="PgR078_g005_t16"/>
    <property type="gene ID" value="PgR078_g005"/>
</dbReference>
<protein>
    <submittedName>
        <fullName evidence="3">Transmembrane protein</fullName>
    </submittedName>
</protein>
<evidence type="ECO:0000256" key="1">
    <source>
        <dbReference type="SAM" id="Phobius"/>
    </source>
</evidence>
<dbReference type="AlphaFoldDB" id="A0A915C236"/>
<feature type="transmembrane region" description="Helical" evidence="1">
    <location>
        <begin position="14"/>
        <end position="36"/>
    </location>
</feature>
<evidence type="ECO:0000313" key="3">
    <source>
        <dbReference type="WBParaSite" id="PgR078_g005_t16"/>
    </source>
</evidence>
<accession>A0A915C236</accession>
<proteinExistence type="predicted"/>
<dbReference type="Proteomes" id="UP000887569">
    <property type="component" value="Unplaced"/>
</dbReference>
<evidence type="ECO:0000313" key="2">
    <source>
        <dbReference type="Proteomes" id="UP000887569"/>
    </source>
</evidence>
<keyword evidence="1" id="KW-0472">Membrane</keyword>
<name>A0A915C236_PARUN</name>
<sequence>MWSIGNLQLDVSCYWLTCLSIVYASILNELAVFFAIKYISFHFIPRPPLSEHPLLSDYRYADSHRVIINIRCHYDPKNTEILLSENV</sequence>
<keyword evidence="1" id="KW-1133">Transmembrane helix</keyword>